<feature type="compositionally biased region" description="Basic and acidic residues" evidence="2">
    <location>
        <begin position="846"/>
        <end position="856"/>
    </location>
</feature>
<reference evidence="5" key="1">
    <citation type="journal article" date="2006" name="Science">
        <title>Ancient noncoding elements conserved in the human genome.</title>
        <authorList>
            <person name="Venkatesh B."/>
            <person name="Kirkness E.F."/>
            <person name="Loh Y.H."/>
            <person name="Halpern A.L."/>
            <person name="Lee A.P."/>
            <person name="Johnson J."/>
            <person name="Dandona N."/>
            <person name="Viswanathan L.D."/>
            <person name="Tay A."/>
            <person name="Venter J.C."/>
            <person name="Strausberg R.L."/>
            <person name="Brenner S."/>
        </authorList>
    </citation>
    <scope>NUCLEOTIDE SEQUENCE [LARGE SCALE GENOMIC DNA]</scope>
</reference>
<reference evidence="4" key="5">
    <citation type="submission" date="2025-09" db="UniProtKB">
        <authorList>
            <consortium name="Ensembl"/>
        </authorList>
    </citation>
    <scope>IDENTIFICATION</scope>
</reference>
<feature type="compositionally biased region" description="Basic residues" evidence="2">
    <location>
        <begin position="871"/>
        <end position="881"/>
    </location>
</feature>
<feature type="region of interest" description="Disordered" evidence="2">
    <location>
        <begin position="846"/>
        <end position="945"/>
    </location>
</feature>
<reference evidence="5" key="2">
    <citation type="journal article" date="2007" name="PLoS Biol.">
        <title>Survey sequencing and comparative analysis of the elephant shark (Callorhinchus milii) genome.</title>
        <authorList>
            <person name="Venkatesh B."/>
            <person name="Kirkness E.F."/>
            <person name="Loh Y.H."/>
            <person name="Halpern A.L."/>
            <person name="Lee A.P."/>
            <person name="Johnson J."/>
            <person name="Dandona N."/>
            <person name="Viswanathan L.D."/>
            <person name="Tay A."/>
            <person name="Venter J.C."/>
            <person name="Strausberg R.L."/>
            <person name="Brenner S."/>
        </authorList>
    </citation>
    <scope>NUCLEOTIDE SEQUENCE [LARGE SCALE GENOMIC DNA]</scope>
</reference>
<feature type="domain" description="E3 ubiquitin-protein ligase TTC3/DZIP3" evidence="3">
    <location>
        <begin position="731"/>
        <end position="843"/>
    </location>
</feature>
<feature type="compositionally biased region" description="Polar residues" evidence="2">
    <location>
        <begin position="413"/>
        <end position="463"/>
    </location>
</feature>
<sequence length="1262" mass="142510">MLTFGNQMQKATALALTGLYYFNHINQYSIDHNDLLEKFEDQCFEEEEQAKIFNEHWQTEMKRQHYKAAIKSLDEAIKVCAFDHLLYEKRSYCYLQLCRFKKGWSDAKRCIVLRPHSIEGHYLYAGALCGKGWFIRALKANSVAIQVCQWKGLNVKGLIEQQELIQTEQELSQKEKQMETWEKSNTSGQDQSSADGCFDSEKTDEEEEQDDDEDEEEEEEDGESITDEDDEDAIPAVEDAGVWVKDNGQPDLKLDDQTSFMGIPFLPLDFKDDDGSESDKDYSTDSTQGRGYKSALSECDASDAESDATLKPKQQKGRFSLPSSDVKSEIPIKADVVPLESVLSSDVDPAKAVLSSDVDSGKSIRSTPDVDSGKSIPSTSDVDSGKSIPSTSDVDSGKTIPSTFNVDSGKAIPSTSNVDSGQNIPSTSDVDSGQNIPSTSDMDSGKTIPSTSDVDSGNGIQSSSDEDSGKGIPSTSDVESGKDISSTTEVDSSNGVLSSEADGGTAVLSSEVGHEKDLLSDIDPRKARPRFDLDPGNTSPSLTSPTAPQAVNESNLMPAETECASNDGKGQEAKQVQQEKNDKKWESTLEVEERLIRGKLKEASEALITSNFRSAQESYLNALNLIKEKKVYNLTTLEYIIIQYACGVSFLGKNLIQDILEAERHFMKMLEELNGADFRHFICLPYYGLSRVYLKWNRHKEARTTLEKSLALVDNNLVPGLQVWPSTDTIIEETKDGVLKELLDSLLKECWFHPRPDAVCHYELCHMHNIKCNIYRSDPDFKGFVRVHCSQNCRIEYHIYCWKRCKIKAFQDKIEKEILGFNCHTPDCVGCIWKVDIFQDSRHKIIEIPKPKEKKNSQSTGAKQSSSNMRKIGRKKEKKKNQSLGKAPSNIQQEQSDTLSKKTDRSELKDETFGARKKEIKPKKFSGPSNERIKNDKSCSMSNLDETSSVGSENLDLCQKAPKCEEVKLRSSSIKAYLDHAFEDQMQLSPLGVYPDKKSKCNTKANGPSPKIERLADGSLTAHKESSAPHFQPHSLSVPLHSGLFIQDQKKDVQSTTFCNAEVLTDPIKPFETRERTFLHLYHERIQLLQNYEKSERLYVRLNSENPFEIQASKEKHEQLVLREEKLREKFTAAKLQLEETKEKMNHKRKLQLQELCEAQERFKSVKDNCESNRKHIQEKDTQILKLKEEMQKERAKWARDKKKLQKVLHKQKENCRDSANRIHSAEVQTSEWMKYIELHGPNHLLKEAGGNMKLYSTQNAQ</sequence>
<dbReference type="SUPFAM" id="SSF48452">
    <property type="entry name" value="TPR-like"/>
    <property type="match status" value="1"/>
</dbReference>
<feature type="compositionally biased region" description="Polar residues" evidence="2">
    <location>
        <begin position="375"/>
        <end position="406"/>
    </location>
</feature>
<dbReference type="InterPro" id="IPR011990">
    <property type="entry name" value="TPR-like_helical_dom_sf"/>
</dbReference>
<feature type="coiled-coil region" evidence="1">
    <location>
        <begin position="1177"/>
        <end position="1208"/>
    </location>
</feature>
<dbReference type="Pfam" id="PF19179">
    <property type="entry name" value="TTC3_DZIP3_dom"/>
    <property type="match status" value="1"/>
</dbReference>
<gene>
    <name evidence="4" type="primary">LOC103180318</name>
</gene>
<feature type="region of interest" description="Disordered" evidence="2">
    <location>
        <begin position="341"/>
        <end position="584"/>
    </location>
</feature>
<proteinExistence type="predicted"/>
<dbReference type="PANTHER" id="PTHR17550">
    <property type="entry name" value="E3 UBIQUITIN-PROTEIN LIGASE TTC3"/>
    <property type="match status" value="1"/>
</dbReference>
<protein>
    <submittedName>
        <fullName evidence="4">Uncharacterized LOC103180318</fullName>
    </submittedName>
</protein>
<feature type="compositionally biased region" description="Polar residues" evidence="2">
    <location>
        <begin position="183"/>
        <end position="194"/>
    </location>
</feature>
<dbReference type="InterPro" id="IPR043866">
    <property type="entry name" value="TTC3/DZIP3_dom"/>
</dbReference>
<feature type="compositionally biased region" description="Basic and acidic residues" evidence="2">
    <location>
        <begin position="569"/>
        <end position="584"/>
    </location>
</feature>
<feature type="compositionally biased region" description="Polar residues" evidence="2">
    <location>
        <begin position="889"/>
        <end position="898"/>
    </location>
</feature>
<accession>A0A4W3HDJ5</accession>
<dbReference type="STRING" id="7868.ENSCMIP00000013405"/>
<evidence type="ECO:0000256" key="1">
    <source>
        <dbReference type="SAM" id="Coils"/>
    </source>
</evidence>
<reference evidence="4" key="4">
    <citation type="submission" date="2025-08" db="UniProtKB">
        <authorList>
            <consortium name="Ensembl"/>
        </authorList>
    </citation>
    <scope>IDENTIFICATION</scope>
</reference>
<dbReference type="GeneTree" id="ENSGT00940000154465"/>
<reference evidence="5" key="3">
    <citation type="journal article" date="2014" name="Nature">
        <title>Elephant shark genome provides unique insights into gnathostome evolution.</title>
        <authorList>
            <consortium name="International Elephant Shark Genome Sequencing Consortium"/>
            <person name="Venkatesh B."/>
            <person name="Lee A.P."/>
            <person name="Ravi V."/>
            <person name="Maurya A.K."/>
            <person name="Lian M.M."/>
            <person name="Swann J.B."/>
            <person name="Ohta Y."/>
            <person name="Flajnik M.F."/>
            <person name="Sutoh Y."/>
            <person name="Kasahara M."/>
            <person name="Hoon S."/>
            <person name="Gangu V."/>
            <person name="Roy S.W."/>
            <person name="Irimia M."/>
            <person name="Korzh V."/>
            <person name="Kondrychyn I."/>
            <person name="Lim Z.W."/>
            <person name="Tay B.H."/>
            <person name="Tohari S."/>
            <person name="Kong K.W."/>
            <person name="Ho S."/>
            <person name="Lorente-Galdos B."/>
            <person name="Quilez J."/>
            <person name="Marques-Bonet T."/>
            <person name="Raney B.J."/>
            <person name="Ingham P.W."/>
            <person name="Tay A."/>
            <person name="Hillier L.W."/>
            <person name="Minx P."/>
            <person name="Boehm T."/>
            <person name="Wilson R.K."/>
            <person name="Brenner S."/>
            <person name="Warren W.C."/>
        </authorList>
    </citation>
    <scope>NUCLEOTIDE SEQUENCE [LARGE SCALE GENOMIC DNA]</scope>
</reference>
<feature type="region of interest" description="Disordered" evidence="2">
    <location>
        <begin position="175"/>
        <end position="327"/>
    </location>
</feature>
<dbReference type="Gene3D" id="1.25.40.10">
    <property type="entry name" value="Tetratricopeptide repeat domain"/>
    <property type="match status" value="1"/>
</dbReference>
<feature type="compositionally biased region" description="Polar residues" evidence="2">
    <location>
        <begin position="857"/>
        <end position="869"/>
    </location>
</feature>
<organism evidence="4 5">
    <name type="scientific">Callorhinchus milii</name>
    <name type="common">Ghost shark</name>
    <dbReference type="NCBI Taxonomy" id="7868"/>
    <lineage>
        <taxon>Eukaryota</taxon>
        <taxon>Metazoa</taxon>
        <taxon>Chordata</taxon>
        <taxon>Craniata</taxon>
        <taxon>Vertebrata</taxon>
        <taxon>Chondrichthyes</taxon>
        <taxon>Holocephali</taxon>
        <taxon>Chimaeriformes</taxon>
        <taxon>Callorhinchidae</taxon>
        <taxon>Callorhinchus</taxon>
    </lineage>
</organism>
<feature type="compositionally biased region" description="Polar residues" evidence="2">
    <location>
        <begin position="536"/>
        <end position="555"/>
    </location>
</feature>
<dbReference type="GO" id="GO:0016567">
    <property type="term" value="P:protein ubiquitination"/>
    <property type="evidence" value="ECO:0007669"/>
    <property type="project" value="UniProtKB-UniPathway"/>
</dbReference>
<feature type="coiled-coil region" evidence="1">
    <location>
        <begin position="1110"/>
        <end position="1148"/>
    </location>
</feature>
<feature type="compositionally biased region" description="Polar residues" evidence="2">
    <location>
        <begin position="473"/>
        <end position="497"/>
    </location>
</feature>
<evidence type="ECO:0000313" key="4">
    <source>
        <dbReference type="Ensembl" id="ENSCMIP00000013405.1"/>
    </source>
</evidence>
<evidence type="ECO:0000256" key="2">
    <source>
        <dbReference type="SAM" id="MobiDB-lite"/>
    </source>
</evidence>
<feature type="compositionally biased region" description="Basic and acidic residues" evidence="2">
    <location>
        <begin position="512"/>
        <end position="533"/>
    </location>
</feature>
<dbReference type="Ensembl" id="ENSCMIT00000013698.1">
    <property type="protein sequence ID" value="ENSCMIP00000013405.1"/>
    <property type="gene ID" value="ENSCMIG00000006734.1"/>
</dbReference>
<dbReference type="Proteomes" id="UP000314986">
    <property type="component" value="Unassembled WGS sequence"/>
</dbReference>
<name>A0A4W3HDJ5_CALMI</name>
<dbReference type="InParanoid" id="A0A4W3HDJ5"/>
<keyword evidence="5" id="KW-1185">Reference proteome</keyword>
<dbReference type="AlphaFoldDB" id="A0A4W3HDJ5"/>
<dbReference type="PANTHER" id="PTHR17550:SF4">
    <property type="entry name" value="E3 UBIQUITIN-PROTEIN LIGASE TTC3"/>
    <property type="match status" value="1"/>
</dbReference>
<feature type="compositionally biased region" description="Acidic residues" evidence="2">
    <location>
        <begin position="202"/>
        <end position="233"/>
    </location>
</feature>
<evidence type="ECO:0000259" key="3">
    <source>
        <dbReference type="Pfam" id="PF19179"/>
    </source>
</evidence>
<feature type="compositionally biased region" description="Basic and acidic residues" evidence="2">
    <location>
        <begin position="899"/>
        <end position="917"/>
    </location>
</feature>
<evidence type="ECO:0000313" key="5">
    <source>
        <dbReference type="Proteomes" id="UP000314986"/>
    </source>
</evidence>
<dbReference type="UniPathway" id="UPA00143"/>
<keyword evidence="1" id="KW-0175">Coiled coil</keyword>
<dbReference type="FunCoup" id="A0A4W3HDJ5">
    <property type="interactions" value="336"/>
</dbReference>